<evidence type="ECO:0000256" key="4">
    <source>
        <dbReference type="ARBA" id="ARBA00022596"/>
    </source>
</evidence>
<reference evidence="9 10" key="1">
    <citation type="journal article" date="2019" name="Int. J. Syst. Evol. Microbiol.">
        <title>The Global Catalogue of Microorganisms (GCM) 10K type strain sequencing project: providing services to taxonomists for standard genome sequencing and annotation.</title>
        <authorList>
            <consortium name="The Broad Institute Genomics Platform"/>
            <consortium name="The Broad Institute Genome Sequencing Center for Infectious Disease"/>
            <person name="Wu L."/>
            <person name="Ma J."/>
        </authorList>
    </citation>
    <scope>NUCLEOTIDE SEQUENCE [LARGE SCALE GENOMIC DNA]</scope>
    <source>
        <strain evidence="9 10">JCM 4565</strain>
    </source>
</reference>
<evidence type="ECO:0000256" key="1">
    <source>
        <dbReference type="ARBA" id="ARBA00004127"/>
    </source>
</evidence>
<evidence type="ECO:0000256" key="6">
    <source>
        <dbReference type="ARBA" id="ARBA00022989"/>
    </source>
</evidence>
<accession>A0ABN0X3F6</accession>
<feature type="transmembrane region" description="Helical" evidence="8">
    <location>
        <begin position="340"/>
        <end position="362"/>
    </location>
</feature>
<keyword evidence="5 8" id="KW-0812">Transmembrane</keyword>
<protein>
    <recommendedName>
        <fullName evidence="8">Nickel/cobalt efflux system</fullName>
    </recommendedName>
</protein>
<organism evidence="9 10">
    <name type="scientific">Streptomyces blastmyceticus</name>
    <dbReference type="NCBI Taxonomy" id="68180"/>
    <lineage>
        <taxon>Bacteria</taxon>
        <taxon>Bacillati</taxon>
        <taxon>Actinomycetota</taxon>
        <taxon>Actinomycetes</taxon>
        <taxon>Kitasatosporales</taxon>
        <taxon>Streptomycetaceae</taxon>
        <taxon>Streptomyces</taxon>
    </lineage>
</organism>
<evidence type="ECO:0000313" key="9">
    <source>
        <dbReference type="EMBL" id="GAA0354145.1"/>
    </source>
</evidence>
<comment type="subcellular location">
    <subcellularLocation>
        <location evidence="8">Cell membrane</location>
        <topology evidence="8">Multi-pass membrane protein</topology>
    </subcellularLocation>
    <subcellularLocation>
        <location evidence="1">Endomembrane system</location>
        <topology evidence="1">Multi-pass membrane protein</topology>
    </subcellularLocation>
</comment>
<dbReference type="Proteomes" id="UP001500063">
    <property type="component" value="Unassembled WGS sequence"/>
</dbReference>
<dbReference type="EMBL" id="BAAABW010000017">
    <property type="protein sequence ID" value="GAA0354145.1"/>
    <property type="molecule type" value="Genomic_DNA"/>
</dbReference>
<keyword evidence="7 8" id="KW-0472">Membrane</keyword>
<comment type="similarity">
    <text evidence="2 8">Belongs to the NiCoT transporter (TC 2.A.52) family.</text>
</comment>
<evidence type="ECO:0000256" key="2">
    <source>
        <dbReference type="ARBA" id="ARBA00010892"/>
    </source>
</evidence>
<evidence type="ECO:0000256" key="5">
    <source>
        <dbReference type="ARBA" id="ARBA00022692"/>
    </source>
</evidence>
<dbReference type="Pfam" id="PF03824">
    <property type="entry name" value="NicO"/>
    <property type="match status" value="1"/>
</dbReference>
<dbReference type="InterPro" id="IPR011541">
    <property type="entry name" value="Ni/Co_transpt_high_affinity"/>
</dbReference>
<evidence type="ECO:0000256" key="3">
    <source>
        <dbReference type="ARBA" id="ARBA00022448"/>
    </source>
</evidence>
<feature type="transmembrane region" description="Helical" evidence="8">
    <location>
        <begin position="35"/>
        <end position="57"/>
    </location>
</feature>
<comment type="caution">
    <text evidence="9">The sequence shown here is derived from an EMBL/GenBank/DDBJ whole genome shotgun (WGS) entry which is preliminary data.</text>
</comment>
<feature type="transmembrane region" description="Helical" evidence="8">
    <location>
        <begin position="294"/>
        <end position="320"/>
    </location>
</feature>
<keyword evidence="3 8" id="KW-0813">Transport</keyword>
<feature type="transmembrane region" description="Helical" evidence="8">
    <location>
        <begin position="63"/>
        <end position="80"/>
    </location>
</feature>
<keyword evidence="4" id="KW-0533">Nickel</keyword>
<dbReference type="PANTHER" id="PTHR31611">
    <property type="entry name" value="HIGH-AFFINITY NICKEL TRANSPORT PROTEIN NIC1"/>
    <property type="match status" value="1"/>
</dbReference>
<dbReference type="InterPro" id="IPR004688">
    <property type="entry name" value="Ni/Co_transpt"/>
</dbReference>
<evidence type="ECO:0000256" key="8">
    <source>
        <dbReference type="RuleBase" id="RU362101"/>
    </source>
</evidence>
<feature type="transmembrane region" description="Helical" evidence="8">
    <location>
        <begin position="223"/>
        <end position="245"/>
    </location>
</feature>
<feature type="transmembrane region" description="Helical" evidence="8">
    <location>
        <begin position="108"/>
        <end position="129"/>
    </location>
</feature>
<dbReference type="PANTHER" id="PTHR31611:SF0">
    <property type="entry name" value="HIGH-AFFINITY NICKEL TRANSPORT PROTEIN NIC1"/>
    <property type="match status" value="1"/>
</dbReference>
<keyword evidence="10" id="KW-1185">Reference proteome</keyword>
<evidence type="ECO:0000256" key="7">
    <source>
        <dbReference type="ARBA" id="ARBA00023136"/>
    </source>
</evidence>
<proteinExistence type="inferred from homology"/>
<gene>
    <name evidence="9" type="ORF">GCM10010319_34170</name>
</gene>
<feature type="transmembrane region" description="Helical" evidence="8">
    <location>
        <begin position="149"/>
        <end position="174"/>
    </location>
</feature>
<dbReference type="RefSeq" id="WP_344118602.1">
    <property type="nucleotide sequence ID" value="NZ_BAAABW010000017.1"/>
</dbReference>
<dbReference type="NCBIfam" id="TIGR00802">
    <property type="entry name" value="nico"/>
    <property type="match status" value="1"/>
</dbReference>
<feature type="transmembrane region" description="Helical" evidence="8">
    <location>
        <begin position="251"/>
        <end position="273"/>
    </location>
</feature>
<keyword evidence="6 8" id="KW-1133">Transmembrane helix</keyword>
<evidence type="ECO:0000313" key="10">
    <source>
        <dbReference type="Proteomes" id="UP001500063"/>
    </source>
</evidence>
<sequence length="377" mass="40463">MSLPQNAPPPSVADAVAVPATPVIRWERKDWIRTGGLLAVIAALHVVAFGILVTMVAPHHYTVGNQVFGLGLGVTAYTLGMRHAFDADHIAAIDNTTRKLMADGKRPISVGFWFALGHSTIVVVLAGLISAGAKVVGTLTNDNSSAHQTLGVVSTSVSGGFLYLIAALNLASLAGIHRVFKAMRAGQFDESELEKHLDNRGFLNRVLGRLTKSISRPGQMYPVGLLFGIGFDTATEVTLMVMAGSGAAAGLPWYAILCLPLLFAAGMSLFDTLDGTFMNFAYHWAFSNPVRKVYYNLTITGLSIAVAFLIGTIELVGVLHDQLALNDPVTDWISGIDLNNVGFIIVGLFIAVWACALGYWRLAKVEHRWKHRPPTSS</sequence>
<name>A0ABN0X3F6_9ACTN</name>